<evidence type="ECO:0000256" key="1">
    <source>
        <dbReference type="ARBA" id="ARBA00023125"/>
    </source>
</evidence>
<dbReference type="PRINTS" id="PR00455">
    <property type="entry name" value="HTHTETR"/>
</dbReference>
<dbReference type="GO" id="GO:0003700">
    <property type="term" value="F:DNA-binding transcription factor activity"/>
    <property type="evidence" value="ECO:0007669"/>
    <property type="project" value="TreeGrafter"/>
</dbReference>
<feature type="DNA-binding region" description="H-T-H motif" evidence="2">
    <location>
        <begin position="29"/>
        <end position="48"/>
    </location>
</feature>
<dbReference type="PROSITE" id="PS50977">
    <property type="entry name" value="HTH_TETR_2"/>
    <property type="match status" value="1"/>
</dbReference>
<evidence type="ECO:0000313" key="4">
    <source>
        <dbReference type="EMBL" id="EEX68003.1"/>
    </source>
</evidence>
<feature type="domain" description="HTH tetR-type" evidence="3">
    <location>
        <begin position="6"/>
        <end position="66"/>
    </location>
</feature>
<dbReference type="Pfam" id="PF00440">
    <property type="entry name" value="TetR_N"/>
    <property type="match status" value="1"/>
</dbReference>
<dbReference type="InterPro" id="IPR001647">
    <property type="entry name" value="HTH_TetR"/>
</dbReference>
<organism evidence="4 5">
    <name type="scientific">Mitsuokella multacida DSM 20544</name>
    <dbReference type="NCBI Taxonomy" id="500635"/>
    <lineage>
        <taxon>Bacteria</taxon>
        <taxon>Bacillati</taxon>
        <taxon>Bacillota</taxon>
        <taxon>Negativicutes</taxon>
        <taxon>Selenomonadales</taxon>
        <taxon>Selenomonadaceae</taxon>
        <taxon>Mitsuokella</taxon>
    </lineage>
</organism>
<dbReference type="eggNOG" id="COG1309">
    <property type="taxonomic scope" value="Bacteria"/>
</dbReference>
<dbReference type="Gene3D" id="1.10.357.10">
    <property type="entry name" value="Tetracycline Repressor, domain 2"/>
    <property type="match status" value="1"/>
</dbReference>
<dbReference type="RefSeq" id="WP_005841994.1">
    <property type="nucleotide sequence ID" value="NZ_GG697142.2"/>
</dbReference>
<sequence>MRTIDEEKRNKIVQAVFDIVTEEGLAGLAFSKIAKRVKVSTATAYVYFENKEDMISKIYIDVKQLFDEGLKESIEQGTTMRERLFHCVFHFVRRFCEHPREANFVLALQDNPEYLSEEATKVAEYYTKPMLVLYEEALSQRLLKAQNVSEINAFLFAPILWLMKEYDLQKKPYSADDFKPLIWVSVDSILNNR</sequence>
<dbReference type="PANTHER" id="PTHR30055:SF207">
    <property type="entry name" value="HTH-TYPE TRANSCRIPTIONAL REPRESSOR FATR"/>
    <property type="match status" value="1"/>
</dbReference>
<keyword evidence="1 2" id="KW-0238">DNA-binding</keyword>
<name>C9KP48_9FIRM</name>
<accession>C9KP48</accession>
<dbReference type="HOGENOM" id="CLU_069356_12_9_9"/>
<keyword evidence="5" id="KW-1185">Reference proteome</keyword>
<reference evidence="4" key="1">
    <citation type="submission" date="2009-09" db="EMBL/GenBank/DDBJ databases">
        <authorList>
            <person name="Weinstock G."/>
            <person name="Sodergren E."/>
            <person name="Clifton S."/>
            <person name="Fulton L."/>
            <person name="Fulton B."/>
            <person name="Courtney L."/>
            <person name="Fronick C."/>
            <person name="Harrison M."/>
            <person name="Strong C."/>
            <person name="Farmer C."/>
            <person name="Delahaunty K."/>
            <person name="Markovic C."/>
            <person name="Hall O."/>
            <person name="Minx P."/>
            <person name="Tomlinson C."/>
            <person name="Mitreva M."/>
            <person name="Nelson J."/>
            <person name="Hou S."/>
            <person name="Wollam A."/>
            <person name="Pepin K.H."/>
            <person name="Johnson M."/>
            <person name="Bhonagiri V."/>
            <person name="Nash W.E."/>
            <person name="Warren W."/>
            <person name="Chinwalla A."/>
            <person name="Mardis E.R."/>
            <person name="Wilson R.K."/>
        </authorList>
    </citation>
    <scope>NUCLEOTIDE SEQUENCE [LARGE SCALE GENOMIC DNA]</scope>
    <source>
        <strain evidence="4">DSM 20544</strain>
    </source>
</reference>
<dbReference type="AlphaFoldDB" id="C9KP48"/>
<evidence type="ECO:0000256" key="2">
    <source>
        <dbReference type="PROSITE-ProRule" id="PRU00335"/>
    </source>
</evidence>
<comment type="caution">
    <text evidence="4">The sequence shown here is derived from an EMBL/GenBank/DDBJ whole genome shotgun (WGS) entry which is preliminary data.</text>
</comment>
<protein>
    <submittedName>
        <fullName evidence="4">Transcriptional regulator, TetR family</fullName>
    </submittedName>
</protein>
<dbReference type="SUPFAM" id="SSF46689">
    <property type="entry name" value="Homeodomain-like"/>
    <property type="match status" value="1"/>
</dbReference>
<dbReference type="GeneID" id="93482542"/>
<dbReference type="Proteomes" id="UP000003671">
    <property type="component" value="Unassembled WGS sequence"/>
</dbReference>
<dbReference type="STRING" id="500635.MITSMUL_05003"/>
<dbReference type="InterPro" id="IPR009057">
    <property type="entry name" value="Homeodomain-like_sf"/>
</dbReference>
<evidence type="ECO:0000313" key="5">
    <source>
        <dbReference type="Proteomes" id="UP000003671"/>
    </source>
</evidence>
<dbReference type="PANTHER" id="PTHR30055">
    <property type="entry name" value="HTH-TYPE TRANSCRIPTIONAL REGULATOR RUTR"/>
    <property type="match status" value="1"/>
</dbReference>
<dbReference type="EMBL" id="ABWK02000020">
    <property type="protein sequence ID" value="EEX68003.1"/>
    <property type="molecule type" value="Genomic_DNA"/>
</dbReference>
<evidence type="ECO:0000259" key="3">
    <source>
        <dbReference type="PROSITE" id="PS50977"/>
    </source>
</evidence>
<dbReference type="GO" id="GO:0000976">
    <property type="term" value="F:transcription cis-regulatory region binding"/>
    <property type="evidence" value="ECO:0007669"/>
    <property type="project" value="TreeGrafter"/>
</dbReference>
<dbReference type="InterPro" id="IPR050109">
    <property type="entry name" value="HTH-type_TetR-like_transc_reg"/>
</dbReference>
<proteinExistence type="predicted"/>
<gene>
    <name evidence="4" type="ORF">MITSMUL_05003</name>
</gene>